<reference evidence="2" key="1">
    <citation type="submission" date="2021-01" db="EMBL/GenBank/DDBJ databases">
        <authorList>
            <person name="Corre E."/>
            <person name="Pelletier E."/>
            <person name="Niang G."/>
            <person name="Scheremetjew M."/>
            <person name="Finn R."/>
            <person name="Kale V."/>
            <person name="Holt S."/>
            <person name="Cochrane G."/>
            <person name="Meng A."/>
            <person name="Brown T."/>
            <person name="Cohen L."/>
        </authorList>
    </citation>
    <scope>NUCLEOTIDE SEQUENCE</scope>
    <source>
        <strain evidence="2">CCMP1374</strain>
    </source>
</reference>
<accession>A0A7S0I6C1</accession>
<organism evidence="2">
    <name type="scientific">Phaeocystis antarctica</name>
    <dbReference type="NCBI Taxonomy" id="33657"/>
    <lineage>
        <taxon>Eukaryota</taxon>
        <taxon>Haptista</taxon>
        <taxon>Haptophyta</taxon>
        <taxon>Prymnesiophyceae</taxon>
        <taxon>Phaeocystales</taxon>
        <taxon>Phaeocystaceae</taxon>
        <taxon>Phaeocystis</taxon>
    </lineage>
</organism>
<evidence type="ECO:0000256" key="1">
    <source>
        <dbReference type="SAM" id="MobiDB-lite"/>
    </source>
</evidence>
<proteinExistence type="predicted"/>
<name>A0A7S0I6C1_9EUKA</name>
<feature type="compositionally biased region" description="Basic residues" evidence="1">
    <location>
        <begin position="216"/>
        <end position="244"/>
    </location>
</feature>
<dbReference type="AlphaFoldDB" id="A0A7S0I6C1"/>
<evidence type="ECO:0000313" key="2">
    <source>
        <dbReference type="EMBL" id="CAD8512249.1"/>
    </source>
</evidence>
<gene>
    <name evidence="2" type="ORF">PANT1444_LOCUS21906</name>
</gene>
<dbReference type="EMBL" id="HBEP01038601">
    <property type="protein sequence ID" value="CAD8512249.1"/>
    <property type="molecule type" value="Transcribed_RNA"/>
</dbReference>
<feature type="region of interest" description="Disordered" evidence="1">
    <location>
        <begin position="206"/>
        <end position="244"/>
    </location>
</feature>
<feature type="region of interest" description="Disordered" evidence="1">
    <location>
        <begin position="160"/>
        <end position="189"/>
    </location>
</feature>
<protein>
    <submittedName>
        <fullName evidence="2">Uncharacterized protein</fullName>
    </submittedName>
</protein>
<sequence length="244" mass="27007">MAHISDGIKWHSELRELQPAKWQAAVALQEKIQKDCVDLLAALRVQQEVVWAKQEEQAVLERRDLVNNLTSNPRAAVQEVLSQREAAIAASVAVAKLLAKDAEDYAVYLHLLACALQLAAPAAVAGKTQPILETSAVADGGAVISLKVLDGAVSEAHAQFESSSAKHAREGGEEEDLDSTEQQRDQACREEQLRREVQLYKQLWVAPGGPRLRGPPARRRGRLRPLPGRGRHRRRQRSRRPPLD</sequence>